<dbReference type="Pfam" id="PF02493">
    <property type="entry name" value="MORN"/>
    <property type="match status" value="7"/>
</dbReference>
<dbReference type="Gene3D" id="2.20.110.10">
    <property type="entry name" value="Histone H3 K4-specific methyltransferase SET7/9 N-terminal domain"/>
    <property type="match status" value="3"/>
</dbReference>
<dbReference type="InterPro" id="IPR003409">
    <property type="entry name" value="MORN"/>
</dbReference>
<keyword evidence="1" id="KW-0677">Repeat</keyword>
<organism evidence="3 4">
    <name type="scientific">Babesia ovata</name>
    <dbReference type="NCBI Taxonomy" id="189622"/>
    <lineage>
        <taxon>Eukaryota</taxon>
        <taxon>Sar</taxon>
        <taxon>Alveolata</taxon>
        <taxon>Apicomplexa</taxon>
        <taxon>Aconoidasida</taxon>
        <taxon>Piroplasmida</taxon>
        <taxon>Babesiidae</taxon>
        <taxon>Babesia</taxon>
    </lineage>
</organism>
<feature type="compositionally biased region" description="Polar residues" evidence="2">
    <location>
        <begin position="28"/>
        <end position="42"/>
    </location>
</feature>
<feature type="region of interest" description="Disordered" evidence="2">
    <location>
        <begin position="1"/>
        <end position="66"/>
    </location>
</feature>
<dbReference type="AlphaFoldDB" id="A0A2H6KHS4"/>
<dbReference type="GeneID" id="39876310"/>
<dbReference type="PANTHER" id="PTHR23084:SF263">
    <property type="entry name" value="MORN REPEAT-CONTAINING PROTEIN 1"/>
    <property type="match status" value="1"/>
</dbReference>
<protein>
    <submittedName>
        <fullName evidence="3">MORN repeat-containing protein</fullName>
    </submittedName>
</protein>
<comment type="caution">
    <text evidence="3">The sequence shown here is derived from an EMBL/GenBank/DDBJ whole genome shotgun (WGS) entry which is preliminary data.</text>
</comment>
<dbReference type="SUPFAM" id="SSF82185">
    <property type="entry name" value="Histone H3 K4-specific methyltransferase SET7/9 N-terminal domain"/>
    <property type="match status" value="2"/>
</dbReference>
<dbReference type="EMBL" id="BDSA01000005">
    <property type="protein sequence ID" value="GBE62540.1"/>
    <property type="molecule type" value="Genomic_DNA"/>
</dbReference>
<sequence length="353" mass="38490">MGSGNGILGCLRRRGSRAGHEKRIRSSAADNASSESQATAKSKQSESDSRPVEEKRAPADTPKGFVMTGFGNNDVEEWDDRALASLLGGKPTNLDELAETDASDNAAWRVPVVLSDGSVYCGQWRGRVRHGTGKHFAMDGSRYVGSFANDLYDGAGEVKYMNGDSFKGVFKKGLRNGKGVITYSNGDMFDGNWRNNVRQGFGVERFSDGSVYMGMFKNNKREGAGELRMSNGVVYEGTFDNDVTGKGRMVWPTGESYVGEFRNGYKHNYGVTTYRTGPVLSEKGPYAMGRMHGLFECVMRDGHVLRCIYQNGKLVEDVTNRKSAAKLMAPPPVPTVDAGGLVLVDELPDNKVV</sequence>
<gene>
    <name evidence="3" type="ORF">BOVATA_040330</name>
</gene>
<proteinExistence type="predicted"/>
<evidence type="ECO:0000256" key="1">
    <source>
        <dbReference type="ARBA" id="ARBA00022737"/>
    </source>
</evidence>
<keyword evidence="4" id="KW-1185">Reference proteome</keyword>
<dbReference type="PANTHER" id="PTHR23084">
    <property type="entry name" value="PHOSPHATIDYLINOSITOL-4-PHOSPHATE 5-KINASE RELATED"/>
    <property type="match status" value="1"/>
</dbReference>
<dbReference type="Proteomes" id="UP000236319">
    <property type="component" value="Unassembled WGS sequence"/>
</dbReference>
<feature type="compositionally biased region" description="Basic and acidic residues" evidence="2">
    <location>
        <begin position="43"/>
        <end position="58"/>
    </location>
</feature>
<evidence type="ECO:0000313" key="4">
    <source>
        <dbReference type="Proteomes" id="UP000236319"/>
    </source>
</evidence>
<reference evidence="3 4" key="1">
    <citation type="journal article" date="2017" name="BMC Genomics">
        <title>Whole-genome assembly of Babesia ovata and comparative genomics between closely related pathogens.</title>
        <authorList>
            <person name="Yamagishi J."/>
            <person name="Asada M."/>
            <person name="Hakimi H."/>
            <person name="Tanaka T.Q."/>
            <person name="Sugimoto C."/>
            <person name="Kawazu S."/>
        </authorList>
    </citation>
    <scope>NUCLEOTIDE SEQUENCE [LARGE SCALE GENOMIC DNA]</scope>
    <source>
        <strain evidence="3 4">Miyake</strain>
    </source>
</reference>
<dbReference type="RefSeq" id="XP_028868783.1">
    <property type="nucleotide sequence ID" value="XM_029012950.1"/>
</dbReference>
<dbReference type="SMART" id="SM00698">
    <property type="entry name" value="MORN"/>
    <property type="match status" value="7"/>
</dbReference>
<dbReference type="OrthoDB" id="203073at2759"/>
<name>A0A2H6KHS4_9APIC</name>
<feature type="compositionally biased region" description="Basic residues" evidence="2">
    <location>
        <begin position="11"/>
        <end position="25"/>
    </location>
</feature>
<accession>A0A2H6KHS4</accession>
<dbReference type="VEuPathDB" id="PiroplasmaDB:BOVATA_040330"/>
<evidence type="ECO:0000256" key="2">
    <source>
        <dbReference type="SAM" id="MobiDB-lite"/>
    </source>
</evidence>
<evidence type="ECO:0000313" key="3">
    <source>
        <dbReference type="EMBL" id="GBE62540.1"/>
    </source>
</evidence>